<accession>A0ABT3GGB5</accession>
<keyword evidence="4 7" id="KW-0812">Transmembrane</keyword>
<evidence type="ECO:0000256" key="7">
    <source>
        <dbReference type="RuleBase" id="RU363032"/>
    </source>
</evidence>
<dbReference type="InterPro" id="IPR000515">
    <property type="entry name" value="MetI-like"/>
</dbReference>
<dbReference type="PROSITE" id="PS50928">
    <property type="entry name" value="ABC_TM1"/>
    <property type="match status" value="1"/>
</dbReference>
<dbReference type="EMBL" id="JAPDDT010000003">
    <property type="protein sequence ID" value="MCW1922651.1"/>
    <property type="molecule type" value="Genomic_DNA"/>
</dbReference>
<dbReference type="Proteomes" id="UP001320876">
    <property type="component" value="Unassembled WGS sequence"/>
</dbReference>
<dbReference type="PANTHER" id="PTHR30183">
    <property type="entry name" value="MOLYBDENUM TRANSPORT SYSTEM PERMEASE PROTEIN MODB"/>
    <property type="match status" value="1"/>
</dbReference>
<evidence type="ECO:0000256" key="1">
    <source>
        <dbReference type="ARBA" id="ARBA00004651"/>
    </source>
</evidence>
<dbReference type="RefSeq" id="WP_264486760.1">
    <property type="nucleotide sequence ID" value="NZ_JAPDDT010000003.1"/>
</dbReference>
<keyword evidence="3" id="KW-1003">Cell membrane</keyword>
<feature type="domain" description="ABC transmembrane type-1" evidence="8">
    <location>
        <begin position="67"/>
        <end position="269"/>
    </location>
</feature>
<evidence type="ECO:0000313" key="10">
    <source>
        <dbReference type="Proteomes" id="UP001320876"/>
    </source>
</evidence>
<evidence type="ECO:0000256" key="5">
    <source>
        <dbReference type="ARBA" id="ARBA00022989"/>
    </source>
</evidence>
<name>A0ABT3GGB5_9BACT</name>
<evidence type="ECO:0000256" key="6">
    <source>
        <dbReference type="ARBA" id="ARBA00023136"/>
    </source>
</evidence>
<comment type="subcellular location">
    <subcellularLocation>
        <location evidence="1 7">Cell membrane</location>
        <topology evidence="1 7">Multi-pass membrane protein</topology>
    </subcellularLocation>
</comment>
<dbReference type="CDD" id="cd06261">
    <property type="entry name" value="TM_PBP2"/>
    <property type="match status" value="1"/>
</dbReference>
<comment type="similarity">
    <text evidence="7">Belongs to the binding-protein-dependent transport system permease family.</text>
</comment>
<gene>
    <name evidence="9" type="ORF">OKA05_08800</name>
</gene>
<sequence length="280" mass="30219">MTDPVPASDFTEPRRVRSASITFWSASAGMLAFYAILLGGILLATGAWASPETFSRALASREIRHSIMMSVVSCGLATLLSLWVAVPAAYVLSRCRFRGKTVLEILLDLPIVMPPLVLGLGLLLLFQTVPGRWIEGTLGWRFTYTTAGVVLAQFTVACAFAIRSLRATFDEMPRRPEQVARTLGASDSQVFCRVVIPAARRGLLHAAAVAWARGLGEFGPILVFAGATRMKTEVLPTTVFLELSIGNLETAAAVSMLLLLAAAAVLVLLRWLDARDGHLH</sequence>
<feature type="transmembrane region" description="Helical" evidence="7">
    <location>
        <begin position="67"/>
        <end position="93"/>
    </location>
</feature>
<protein>
    <submittedName>
        <fullName evidence="9">ABC transporter permease</fullName>
    </submittedName>
</protein>
<feature type="transmembrane region" description="Helical" evidence="7">
    <location>
        <begin position="105"/>
        <end position="126"/>
    </location>
</feature>
<dbReference type="PANTHER" id="PTHR30183:SF3">
    <property type="entry name" value="MOLYBDENUM TRANSPORT SYSTEM PERMEASE PROTEIN MODB"/>
    <property type="match status" value="1"/>
</dbReference>
<dbReference type="Pfam" id="PF00528">
    <property type="entry name" value="BPD_transp_1"/>
    <property type="match status" value="1"/>
</dbReference>
<comment type="caution">
    <text evidence="9">The sequence shown here is derived from an EMBL/GenBank/DDBJ whole genome shotgun (WGS) entry which is preliminary data.</text>
</comment>
<dbReference type="Gene3D" id="1.10.3720.10">
    <property type="entry name" value="MetI-like"/>
    <property type="match status" value="1"/>
</dbReference>
<feature type="transmembrane region" description="Helical" evidence="7">
    <location>
        <begin position="21"/>
        <end position="47"/>
    </location>
</feature>
<feature type="transmembrane region" description="Helical" evidence="7">
    <location>
        <begin position="146"/>
        <end position="165"/>
    </location>
</feature>
<evidence type="ECO:0000256" key="3">
    <source>
        <dbReference type="ARBA" id="ARBA00022475"/>
    </source>
</evidence>
<evidence type="ECO:0000313" key="9">
    <source>
        <dbReference type="EMBL" id="MCW1922651.1"/>
    </source>
</evidence>
<keyword evidence="10" id="KW-1185">Reference proteome</keyword>
<feature type="transmembrane region" description="Helical" evidence="7">
    <location>
        <begin position="250"/>
        <end position="272"/>
    </location>
</feature>
<evidence type="ECO:0000256" key="2">
    <source>
        <dbReference type="ARBA" id="ARBA00022448"/>
    </source>
</evidence>
<proteinExistence type="inferred from homology"/>
<evidence type="ECO:0000259" key="8">
    <source>
        <dbReference type="PROSITE" id="PS50928"/>
    </source>
</evidence>
<keyword evidence="5 7" id="KW-1133">Transmembrane helix</keyword>
<organism evidence="9 10">
    <name type="scientific">Luteolibacter arcticus</name>
    <dbReference type="NCBI Taxonomy" id="1581411"/>
    <lineage>
        <taxon>Bacteria</taxon>
        <taxon>Pseudomonadati</taxon>
        <taxon>Verrucomicrobiota</taxon>
        <taxon>Verrucomicrobiia</taxon>
        <taxon>Verrucomicrobiales</taxon>
        <taxon>Verrucomicrobiaceae</taxon>
        <taxon>Luteolibacter</taxon>
    </lineage>
</organism>
<feature type="transmembrane region" description="Helical" evidence="7">
    <location>
        <begin position="210"/>
        <end position="230"/>
    </location>
</feature>
<evidence type="ECO:0000256" key="4">
    <source>
        <dbReference type="ARBA" id="ARBA00022692"/>
    </source>
</evidence>
<reference evidence="9 10" key="1">
    <citation type="submission" date="2022-10" db="EMBL/GenBank/DDBJ databases">
        <title>Luteolibacter arcticus strain CCTCC AB 2014275, whole genome shotgun sequencing project.</title>
        <authorList>
            <person name="Zhao G."/>
            <person name="Shen L."/>
        </authorList>
    </citation>
    <scope>NUCLEOTIDE SEQUENCE [LARGE SCALE GENOMIC DNA]</scope>
    <source>
        <strain evidence="9 10">CCTCC AB 2014275</strain>
    </source>
</reference>
<dbReference type="SUPFAM" id="SSF161098">
    <property type="entry name" value="MetI-like"/>
    <property type="match status" value="1"/>
</dbReference>
<dbReference type="InterPro" id="IPR035906">
    <property type="entry name" value="MetI-like_sf"/>
</dbReference>
<keyword evidence="6 7" id="KW-0472">Membrane</keyword>
<keyword evidence="2 7" id="KW-0813">Transport</keyword>